<protein>
    <recommendedName>
        <fullName evidence="6">3-hydroxyacyl-CoA dehydrogenase NAD binding domain-containing protein</fullName>
    </recommendedName>
</protein>
<evidence type="ECO:0000259" key="6">
    <source>
        <dbReference type="Pfam" id="PF02737"/>
    </source>
</evidence>
<keyword evidence="2" id="KW-0560">Oxidoreductase</keyword>
<dbReference type="GO" id="GO:0006635">
    <property type="term" value="P:fatty acid beta-oxidation"/>
    <property type="evidence" value="ECO:0007669"/>
    <property type="project" value="TreeGrafter"/>
</dbReference>
<dbReference type="InterPro" id="IPR008927">
    <property type="entry name" value="6-PGluconate_DH-like_C_sf"/>
</dbReference>
<dbReference type="InterPro" id="IPR036291">
    <property type="entry name" value="NAD(P)-bd_dom_sf"/>
</dbReference>
<dbReference type="Gene3D" id="3.40.50.720">
    <property type="entry name" value="NAD(P)-binding Rossmann-like Domain"/>
    <property type="match status" value="1"/>
</dbReference>
<comment type="pathway">
    <text evidence="1">Lipid metabolism; fatty acid beta-oxidation.</text>
</comment>
<dbReference type="SUPFAM" id="SSF51735">
    <property type="entry name" value="NAD(P)-binding Rossmann-fold domains"/>
    <property type="match status" value="1"/>
</dbReference>
<evidence type="ECO:0000256" key="5">
    <source>
        <dbReference type="ARBA" id="ARBA00023268"/>
    </source>
</evidence>
<dbReference type="PANTHER" id="PTHR23309:SF9">
    <property type="entry name" value="PEROXISOMAL FATTY ACID BETA-OXIDATION MULTIFUNCTIONAL PROTEIN MFP2"/>
    <property type="match status" value="1"/>
</dbReference>
<dbReference type="Gene3D" id="3.90.226.10">
    <property type="entry name" value="2-enoyl-CoA Hydratase, Chain A, domain 1"/>
    <property type="match status" value="2"/>
</dbReference>
<dbReference type="GO" id="GO:0005777">
    <property type="term" value="C:peroxisome"/>
    <property type="evidence" value="ECO:0007669"/>
    <property type="project" value="TreeGrafter"/>
</dbReference>
<dbReference type="FunFam" id="3.40.50.720:FF:000009">
    <property type="entry name" value="Fatty oxidation complex, alpha subunit"/>
    <property type="match status" value="1"/>
</dbReference>
<sequence>MRQTRNLFTTQVNYSTTFLLIAGATTMLAKTLVEVGSDGVAVVSINNPPLNLLSAEVMVSIKESIERVLSRDDVKAIVITGTNRKFSGGSDVTVFGGKQEKKSKIDSVPKEELGFLSINFITDTLEAANKPIVAAIDGLALGGAMEIVLACHTRISTSSAILGLTELQYGVVPGLEVLQVLIVHVLFDSLPYASFGNKVPLMNTKASTACGPSKGFGNDVGMNFFSLLSWCSSPPEFQLVLCKWFKFFGMYQMSKRVDGKEARILSLVDAIAPADKLLEVARRWALDIVEHTKPWVISLYKTDKLGTLEEARAILNSARMEVHRQNPNVEHPLVCIDLIEQGVVSDPRDALWTETIALHELRQSSTCKSLVHFSLLSAKPQRIPLILSSLLPPCLLDAYWFQIYEMNLLPKIIDKVAVIGGGLMSSEIVALLLLKNYQVILKEQNREHLLEDMNKIRNNLYTHFKYGKTTQQGLEKALTLLKGVLDYDSVEDVDLVIEAECETLSTKQDIFTDLEKHCPPNCIFASTSSTFSLGLVGERTKCQDRIVGIHFFCLSPVMPLMEIVLTERVSSQAMADVLGFARKFRTTPIVVSDCNGQGVNSMVVTYLHASMLLAELGVDVCQIDQALKSFGMDLGPFRMIDMNANREGESTCKGFYKYDDCGKAIPDPELRKYTIKATSEQLTKLSDTEIAEMILFPAYNEACRVISEGVVMRPSDLDVASVLAMGFPSYRGGIHYWANNIDSGYVYSKLKKWSEAYGGFFEPCDYITERAGKSTPVAKQVKSQM</sequence>
<evidence type="ECO:0000256" key="4">
    <source>
        <dbReference type="ARBA" id="ARBA00023239"/>
    </source>
</evidence>
<organism evidence="7">
    <name type="scientific">Salvia splendens</name>
    <name type="common">Scarlet sage</name>
    <dbReference type="NCBI Taxonomy" id="180675"/>
    <lineage>
        <taxon>Eukaryota</taxon>
        <taxon>Viridiplantae</taxon>
        <taxon>Streptophyta</taxon>
        <taxon>Embryophyta</taxon>
        <taxon>Tracheophyta</taxon>
        <taxon>Spermatophyta</taxon>
        <taxon>Magnoliopsida</taxon>
        <taxon>eudicotyledons</taxon>
        <taxon>Gunneridae</taxon>
        <taxon>Pentapetalae</taxon>
        <taxon>asterids</taxon>
        <taxon>lamiids</taxon>
        <taxon>Lamiales</taxon>
        <taxon>Lamiaceae</taxon>
        <taxon>Nepetoideae</taxon>
        <taxon>Mentheae</taxon>
        <taxon>Salviinae</taxon>
        <taxon>Salvia</taxon>
        <taxon>Salvia subgen. Calosphace</taxon>
        <taxon>core Calosphace</taxon>
    </lineage>
</organism>
<reference evidence="7" key="2">
    <citation type="submission" date="2020-08" db="EMBL/GenBank/DDBJ databases">
        <title>Plant Genome Project.</title>
        <authorList>
            <person name="Zhang R.-G."/>
        </authorList>
    </citation>
    <scope>NUCLEOTIDE SEQUENCE</scope>
    <source>
        <strain evidence="7">Huo1</strain>
        <tissue evidence="7">Leaf</tissue>
    </source>
</reference>
<dbReference type="Proteomes" id="UP000298416">
    <property type="component" value="Unassembled WGS sequence"/>
</dbReference>
<dbReference type="InterPro" id="IPR006176">
    <property type="entry name" value="3-OHacyl-CoA_DH_NAD-bd"/>
</dbReference>
<name>A0A8X9A547_SALSN</name>
<accession>A0A8X9A547</accession>
<dbReference type="EMBL" id="PNBA02000003">
    <property type="protein sequence ID" value="KAG6429192.1"/>
    <property type="molecule type" value="Genomic_DNA"/>
</dbReference>
<reference evidence="7" key="1">
    <citation type="submission" date="2018-01" db="EMBL/GenBank/DDBJ databases">
        <authorList>
            <person name="Mao J.F."/>
        </authorList>
    </citation>
    <scope>NUCLEOTIDE SEQUENCE</scope>
    <source>
        <strain evidence="7">Huo1</strain>
        <tissue evidence="7">Leaf</tissue>
    </source>
</reference>
<keyword evidence="4" id="KW-0456">Lyase</keyword>
<dbReference type="Pfam" id="PF00378">
    <property type="entry name" value="ECH_1"/>
    <property type="match status" value="1"/>
</dbReference>
<dbReference type="AlphaFoldDB" id="A0A8X9A547"/>
<keyword evidence="8" id="KW-1185">Reference proteome</keyword>
<evidence type="ECO:0000256" key="2">
    <source>
        <dbReference type="ARBA" id="ARBA00023002"/>
    </source>
</evidence>
<evidence type="ECO:0000256" key="1">
    <source>
        <dbReference type="ARBA" id="ARBA00005005"/>
    </source>
</evidence>
<gene>
    <name evidence="7" type="ORF">SASPL_107236</name>
</gene>
<proteinExistence type="predicted"/>
<evidence type="ECO:0000313" key="7">
    <source>
        <dbReference type="EMBL" id="KAG6429192.1"/>
    </source>
</evidence>
<dbReference type="Pfam" id="PF02737">
    <property type="entry name" value="3HCDH_N"/>
    <property type="match status" value="1"/>
</dbReference>
<dbReference type="GO" id="GO:0070403">
    <property type="term" value="F:NAD+ binding"/>
    <property type="evidence" value="ECO:0007669"/>
    <property type="project" value="InterPro"/>
</dbReference>
<dbReference type="InterPro" id="IPR029045">
    <property type="entry name" value="ClpP/crotonase-like_dom_sf"/>
</dbReference>
<feature type="domain" description="3-hydroxyacyl-CoA dehydrogenase NAD binding" evidence="6">
    <location>
        <begin position="415"/>
        <end position="594"/>
    </location>
</feature>
<dbReference type="GO" id="GO:0016853">
    <property type="term" value="F:isomerase activity"/>
    <property type="evidence" value="ECO:0007669"/>
    <property type="project" value="UniProtKB-KW"/>
</dbReference>
<dbReference type="SUPFAM" id="SSF48179">
    <property type="entry name" value="6-phosphogluconate dehydrogenase C-terminal domain-like"/>
    <property type="match status" value="2"/>
</dbReference>
<evidence type="ECO:0000256" key="3">
    <source>
        <dbReference type="ARBA" id="ARBA00023235"/>
    </source>
</evidence>
<dbReference type="SUPFAM" id="SSF52096">
    <property type="entry name" value="ClpP/crotonase"/>
    <property type="match status" value="1"/>
</dbReference>
<dbReference type="GO" id="GO:0016829">
    <property type="term" value="F:lyase activity"/>
    <property type="evidence" value="ECO:0007669"/>
    <property type="project" value="UniProtKB-KW"/>
</dbReference>
<dbReference type="CDD" id="cd06558">
    <property type="entry name" value="crotonase-like"/>
    <property type="match status" value="1"/>
</dbReference>
<dbReference type="InterPro" id="IPR001753">
    <property type="entry name" value="Enoyl-CoA_hydra/iso"/>
</dbReference>
<dbReference type="Gene3D" id="1.10.1040.50">
    <property type="match status" value="2"/>
</dbReference>
<evidence type="ECO:0000313" key="8">
    <source>
        <dbReference type="Proteomes" id="UP000298416"/>
    </source>
</evidence>
<keyword evidence="5" id="KW-0511">Multifunctional enzyme</keyword>
<dbReference type="GO" id="GO:0003857">
    <property type="term" value="F:(3S)-3-hydroxyacyl-CoA dehydrogenase (NAD+) activity"/>
    <property type="evidence" value="ECO:0007669"/>
    <property type="project" value="TreeGrafter"/>
</dbReference>
<dbReference type="PANTHER" id="PTHR23309">
    <property type="entry name" value="3-HYDROXYACYL-COA DEHYROGENASE"/>
    <property type="match status" value="1"/>
</dbReference>
<comment type="caution">
    <text evidence="7">The sequence shown here is derived from an EMBL/GenBank/DDBJ whole genome shotgun (WGS) entry which is preliminary data.</text>
</comment>
<keyword evidence="3" id="KW-0413">Isomerase</keyword>